<keyword evidence="9" id="KW-0808">Transferase</keyword>
<evidence type="ECO:0000259" key="17">
    <source>
        <dbReference type="PROSITE" id="PS50112"/>
    </source>
</evidence>
<keyword evidence="14" id="KW-0157">Chromophore</keyword>
<dbReference type="Proteomes" id="UP001156140">
    <property type="component" value="Unassembled WGS sequence"/>
</dbReference>
<dbReference type="Gene3D" id="3.30.450.20">
    <property type="entry name" value="PAS domain"/>
    <property type="match status" value="1"/>
</dbReference>
<dbReference type="EMBL" id="JALAZD010000004">
    <property type="protein sequence ID" value="MCI0129195.1"/>
    <property type="molecule type" value="Genomic_DNA"/>
</dbReference>
<dbReference type="PANTHER" id="PTHR41523:SF8">
    <property type="entry name" value="ETHYLENE RESPONSE SENSOR PROTEIN"/>
    <property type="match status" value="1"/>
</dbReference>
<dbReference type="InterPro" id="IPR013767">
    <property type="entry name" value="PAS_fold"/>
</dbReference>
<evidence type="ECO:0000256" key="15">
    <source>
        <dbReference type="ARBA" id="ARBA00023026"/>
    </source>
</evidence>
<dbReference type="SMART" id="SM00911">
    <property type="entry name" value="HWE_HK"/>
    <property type="match status" value="1"/>
</dbReference>
<keyword evidence="13" id="KW-0067">ATP-binding</keyword>
<comment type="catalytic activity">
    <reaction evidence="1">
        <text>ATP + protein L-histidine = ADP + protein N-phospho-L-histidine.</text>
        <dbReference type="EC" id="2.7.13.3"/>
    </reaction>
</comment>
<feature type="domain" description="PAS" evidence="17">
    <location>
        <begin position="44"/>
        <end position="114"/>
    </location>
</feature>
<dbReference type="PROSITE" id="PS50112">
    <property type="entry name" value="PAS"/>
    <property type="match status" value="1"/>
</dbReference>
<keyword evidence="5" id="KW-0597">Phosphoprotein</keyword>
<name>A0AA41QQJ7_9HYPH</name>
<proteinExistence type="predicted"/>
<dbReference type="RefSeq" id="WP_281737139.1">
    <property type="nucleotide sequence ID" value="NZ_JAKETQ010000004.1"/>
</dbReference>
<evidence type="ECO:0000259" key="18">
    <source>
        <dbReference type="PROSITE" id="PS50113"/>
    </source>
</evidence>
<evidence type="ECO:0000256" key="4">
    <source>
        <dbReference type="ARBA" id="ARBA00022543"/>
    </source>
</evidence>
<reference evidence="19" key="1">
    <citation type="submission" date="2022-03" db="EMBL/GenBank/DDBJ databases">
        <title>The complete genome sequence of a Methyloterrigena soli.</title>
        <authorList>
            <person name="Zi Z."/>
        </authorList>
    </citation>
    <scope>NUCLEOTIDE SEQUENCE</scope>
    <source>
        <strain evidence="19">M48</strain>
    </source>
</reference>
<dbReference type="InterPro" id="IPR036890">
    <property type="entry name" value="HATPase_C_sf"/>
</dbReference>
<evidence type="ECO:0000256" key="16">
    <source>
        <dbReference type="ARBA" id="ARBA00023170"/>
    </source>
</evidence>
<dbReference type="PROSITE" id="PS50113">
    <property type="entry name" value="PAC"/>
    <property type="match status" value="1"/>
</dbReference>
<comment type="caution">
    <text evidence="19">The sequence shown here is derived from an EMBL/GenBank/DDBJ whole genome shotgun (WGS) entry which is preliminary data.</text>
</comment>
<accession>A0AA41QQJ7</accession>
<dbReference type="Pfam" id="PF00989">
    <property type="entry name" value="PAS"/>
    <property type="match status" value="1"/>
</dbReference>
<dbReference type="GO" id="GO:0005524">
    <property type="term" value="F:ATP binding"/>
    <property type="evidence" value="ECO:0007669"/>
    <property type="project" value="UniProtKB-KW"/>
</dbReference>
<dbReference type="InterPro" id="IPR000014">
    <property type="entry name" value="PAS"/>
</dbReference>
<evidence type="ECO:0000256" key="8">
    <source>
        <dbReference type="ARBA" id="ARBA00022643"/>
    </source>
</evidence>
<evidence type="ECO:0000256" key="1">
    <source>
        <dbReference type="ARBA" id="ARBA00000085"/>
    </source>
</evidence>
<sequence>MQLRNAHDQRYRIGERASPQFGVTMTSLEARTISRLPPTEQVSSTDLLVSIVENSDDAIISKDLNGVITSWNAGALRLFGYTPEEAIGRPITILIPAERLDEEPSILARIRRGERIEHFETVRLRKDGSPVDISITVSPIRNAQGAIVGASKIARDISEKRRNEERQTMLLREMNHRVKNLFALASSLVTLSARSAGSAEDLARDVASRLTALAGAHALTMASVDGSIASGATLHTLLENLLAPYQGAADRLAIAGMDVDLGPQATTQLALLLHELTTNSAKYGALSVPTGSIRVQVEEAGDNYRLEWSEIGGPPVSPPAAEGFGSVIGRATTLHLGGEINREWRRSGLVATISLSKQEVVR</sequence>
<keyword evidence="10" id="KW-0677">Repeat</keyword>
<evidence type="ECO:0000256" key="2">
    <source>
        <dbReference type="ARBA" id="ARBA00012438"/>
    </source>
</evidence>
<evidence type="ECO:0000256" key="13">
    <source>
        <dbReference type="ARBA" id="ARBA00022840"/>
    </source>
</evidence>
<dbReference type="GO" id="GO:0006355">
    <property type="term" value="P:regulation of DNA-templated transcription"/>
    <property type="evidence" value="ECO:0007669"/>
    <property type="project" value="InterPro"/>
</dbReference>
<dbReference type="AlphaFoldDB" id="A0AA41QQJ7"/>
<keyword evidence="11" id="KW-0547">Nucleotide-binding</keyword>
<dbReference type="SMART" id="SM00086">
    <property type="entry name" value="PAC"/>
    <property type="match status" value="1"/>
</dbReference>
<keyword evidence="7" id="KW-0285">Flavoprotein</keyword>
<dbReference type="PANTHER" id="PTHR41523">
    <property type="entry name" value="TWO-COMPONENT SYSTEM SENSOR PROTEIN"/>
    <property type="match status" value="1"/>
</dbReference>
<dbReference type="NCBIfam" id="TIGR00229">
    <property type="entry name" value="sensory_box"/>
    <property type="match status" value="1"/>
</dbReference>
<keyword evidence="8" id="KW-0288">FMN</keyword>
<evidence type="ECO:0000313" key="19">
    <source>
        <dbReference type="EMBL" id="MCI0129195.1"/>
    </source>
</evidence>
<evidence type="ECO:0000313" key="20">
    <source>
        <dbReference type="Proteomes" id="UP001156140"/>
    </source>
</evidence>
<keyword evidence="15" id="KW-0843">Virulence</keyword>
<dbReference type="InterPro" id="IPR000700">
    <property type="entry name" value="PAS-assoc_C"/>
</dbReference>
<keyword evidence="6" id="KW-0716">Sensory transduction</keyword>
<keyword evidence="4" id="KW-0600">Photoreceptor protein</keyword>
<evidence type="ECO:0000256" key="9">
    <source>
        <dbReference type="ARBA" id="ARBA00022679"/>
    </source>
</evidence>
<dbReference type="GO" id="GO:0009881">
    <property type="term" value="F:photoreceptor activity"/>
    <property type="evidence" value="ECO:0007669"/>
    <property type="project" value="UniProtKB-KW"/>
</dbReference>
<evidence type="ECO:0000256" key="6">
    <source>
        <dbReference type="ARBA" id="ARBA00022606"/>
    </source>
</evidence>
<dbReference type="CDD" id="cd00130">
    <property type="entry name" value="PAS"/>
    <property type="match status" value="1"/>
</dbReference>
<dbReference type="EC" id="2.7.13.3" evidence="2"/>
<dbReference type="Pfam" id="PF07536">
    <property type="entry name" value="HWE_HK"/>
    <property type="match status" value="1"/>
</dbReference>
<keyword evidence="20" id="KW-1185">Reference proteome</keyword>
<dbReference type="InterPro" id="IPR035965">
    <property type="entry name" value="PAS-like_dom_sf"/>
</dbReference>
<feature type="domain" description="PAC" evidence="18">
    <location>
        <begin position="117"/>
        <end position="169"/>
    </location>
</feature>
<evidence type="ECO:0000256" key="7">
    <source>
        <dbReference type="ARBA" id="ARBA00022630"/>
    </source>
</evidence>
<evidence type="ECO:0000256" key="12">
    <source>
        <dbReference type="ARBA" id="ARBA00022777"/>
    </source>
</evidence>
<dbReference type="SUPFAM" id="SSF55785">
    <property type="entry name" value="PYP-like sensor domain (PAS domain)"/>
    <property type="match status" value="1"/>
</dbReference>
<protein>
    <recommendedName>
        <fullName evidence="3">Blue-light-activated histidine kinase</fullName>
        <ecNumber evidence="2">2.7.13.3</ecNumber>
    </recommendedName>
</protein>
<dbReference type="Gene3D" id="3.30.565.10">
    <property type="entry name" value="Histidine kinase-like ATPase, C-terminal domain"/>
    <property type="match status" value="1"/>
</dbReference>
<dbReference type="GO" id="GO:0004673">
    <property type="term" value="F:protein histidine kinase activity"/>
    <property type="evidence" value="ECO:0007669"/>
    <property type="project" value="UniProtKB-EC"/>
</dbReference>
<evidence type="ECO:0000256" key="11">
    <source>
        <dbReference type="ARBA" id="ARBA00022741"/>
    </source>
</evidence>
<keyword evidence="12" id="KW-0418">Kinase</keyword>
<organism evidence="19 20">
    <name type="scientific">Paradevosia shaoguanensis</name>
    <dbReference type="NCBI Taxonomy" id="1335043"/>
    <lineage>
        <taxon>Bacteria</taxon>
        <taxon>Pseudomonadati</taxon>
        <taxon>Pseudomonadota</taxon>
        <taxon>Alphaproteobacteria</taxon>
        <taxon>Hyphomicrobiales</taxon>
        <taxon>Devosiaceae</taxon>
        <taxon>Paradevosia</taxon>
    </lineage>
</organism>
<evidence type="ECO:0000256" key="10">
    <source>
        <dbReference type="ARBA" id="ARBA00022737"/>
    </source>
</evidence>
<evidence type="ECO:0000256" key="3">
    <source>
        <dbReference type="ARBA" id="ARBA00021740"/>
    </source>
</evidence>
<dbReference type="InterPro" id="IPR011102">
    <property type="entry name" value="Sig_transdc_His_kinase_HWE"/>
</dbReference>
<evidence type="ECO:0000256" key="5">
    <source>
        <dbReference type="ARBA" id="ARBA00022553"/>
    </source>
</evidence>
<dbReference type="InterPro" id="IPR001610">
    <property type="entry name" value="PAC"/>
</dbReference>
<dbReference type="SMART" id="SM00091">
    <property type="entry name" value="PAS"/>
    <property type="match status" value="1"/>
</dbReference>
<evidence type="ECO:0000256" key="14">
    <source>
        <dbReference type="ARBA" id="ARBA00022991"/>
    </source>
</evidence>
<keyword evidence="16" id="KW-0675">Receptor</keyword>
<gene>
    <name evidence="19" type="ORF">ML536_20370</name>
</gene>